<proteinExistence type="predicted"/>
<gene>
    <name evidence="2" type="ORF">COCON_G00207520</name>
</gene>
<dbReference type="EMBL" id="JAFJMO010000016">
    <property type="protein sequence ID" value="KAJ8254140.1"/>
    <property type="molecule type" value="Genomic_DNA"/>
</dbReference>
<sequence length="147" mass="16598">MKAEACRSAFGRGWAGCDCRRFKAVSYEPLRFHRWLRDAALPIRASARTPLMHFRDAARPVCSLRSCAKKTEGAIQSRSHAQGPHQPRPIRTSYSIKTRLAAVSRKREAPWALRKHIFRVAGKNAWPLGHNETELRGGVRGHLCSSQ</sequence>
<name>A0A9Q1CZE0_CONCO</name>
<accession>A0A9Q1CZE0</accession>
<feature type="region of interest" description="Disordered" evidence="1">
    <location>
        <begin position="73"/>
        <end position="92"/>
    </location>
</feature>
<protein>
    <submittedName>
        <fullName evidence="2">Uncharacterized protein</fullName>
    </submittedName>
</protein>
<organism evidence="2 3">
    <name type="scientific">Conger conger</name>
    <name type="common">Conger eel</name>
    <name type="synonym">Muraena conger</name>
    <dbReference type="NCBI Taxonomy" id="82655"/>
    <lineage>
        <taxon>Eukaryota</taxon>
        <taxon>Metazoa</taxon>
        <taxon>Chordata</taxon>
        <taxon>Craniata</taxon>
        <taxon>Vertebrata</taxon>
        <taxon>Euteleostomi</taxon>
        <taxon>Actinopterygii</taxon>
        <taxon>Neopterygii</taxon>
        <taxon>Teleostei</taxon>
        <taxon>Anguilliformes</taxon>
        <taxon>Congridae</taxon>
        <taxon>Conger</taxon>
    </lineage>
</organism>
<comment type="caution">
    <text evidence="2">The sequence shown here is derived from an EMBL/GenBank/DDBJ whole genome shotgun (WGS) entry which is preliminary data.</text>
</comment>
<evidence type="ECO:0000313" key="2">
    <source>
        <dbReference type="EMBL" id="KAJ8254140.1"/>
    </source>
</evidence>
<evidence type="ECO:0000313" key="3">
    <source>
        <dbReference type="Proteomes" id="UP001152803"/>
    </source>
</evidence>
<dbReference type="AlphaFoldDB" id="A0A9Q1CZE0"/>
<reference evidence="2" key="1">
    <citation type="journal article" date="2023" name="Science">
        <title>Genome structures resolve the early diversification of teleost fishes.</title>
        <authorList>
            <person name="Parey E."/>
            <person name="Louis A."/>
            <person name="Montfort J."/>
            <person name="Bouchez O."/>
            <person name="Roques C."/>
            <person name="Iampietro C."/>
            <person name="Lluch J."/>
            <person name="Castinel A."/>
            <person name="Donnadieu C."/>
            <person name="Desvignes T."/>
            <person name="Floi Bucao C."/>
            <person name="Jouanno E."/>
            <person name="Wen M."/>
            <person name="Mejri S."/>
            <person name="Dirks R."/>
            <person name="Jansen H."/>
            <person name="Henkel C."/>
            <person name="Chen W.J."/>
            <person name="Zahm M."/>
            <person name="Cabau C."/>
            <person name="Klopp C."/>
            <person name="Thompson A.W."/>
            <person name="Robinson-Rechavi M."/>
            <person name="Braasch I."/>
            <person name="Lecointre G."/>
            <person name="Bobe J."/>
            <person name="Postlethwait J.H."/>
            <person name="Berthelot C."/>
            <person name="Roest Crollius H."/>
            <person name="Guiguen Y."/>
        </authorList>
    </citation>
    <scope>NUCLEOTIDE SEQUENCE</scope>
    <source>
        <strain evidence="2">Concon-B</strain>
    </source>
</reference>
<keyword evidence="3" id="KW-1185">Reference proteome</keyword>
<evidence type="ECO:0000256" key="1">
    <source>
        <dbReference type="SAM" id="MobiDB-lite"/>
    </source>
</evidence>
<dbReference type="Proteomes" id="UP001152803">
    <property type="component" value="Unassembled WGS sequence"/>
</dbReference>